<dbReference type="EMBL" id="BDCR01000001">
    <property type="protein sequence ID" value="GAT61448.1"/>
    <property type="molecule type" value="Genomic_DNA"/>
</dbReference>
<dbReference type="Proteomes" id="UP000076586">
    <property type="component" value="Unassembled WGS sequence"/>
</dbReference>
<evidence type="ECO:0000313" key="2">
    <source>
        <dbReference type="EMBL" id="GAT61448.1"/>
    </source>
</evidence>
<dbReference type="InterPro" id="IPR012341">
    <property type="entry name" value="6hp_glycosidase-like_sf"/>
</dbReference>
<comment type="caution">
    <text evidence="2">The sequence shown here is derived from an EMBL/GenBank/DDBJ whole genome shotgun (WGS) entry which is preliminary data.</text>
</comment>
<protein>
    <submittedName>
        <fullName evidence="2">Unsaturated rhamnogalacturonyl hydrolase</fullName>
    </submittedName>
</protein>
<evidence type="ECO:0000313" key="3">
    <source>
        <dbReference type="Proteomes" id="UP000076586"/>
    </source>
</evidence>
<dbReference type="PANTHER" id="PTHR33886:SF8">
    <property type="entry name" value="UNSATURATED RHAMNOGALACTURONAN HYDROLASE (EUROFUNG)"/>
    <property type="match status" value="1"/>
</dbReference>
<dbReference type="PANTHER" id="PTHR33886">
    <property type="entry name" value="UNSATURATED RHAMNOGALACTURONAN HYDROLASE (EUROFUNG)"/>
    <property type="match status" value="1"/>
</dbReference>
<dbReference type="GO" id="GO:0005975">
    <property type="term" value="P:carbohydrate metabolic process"/>
    <property type="evidence" value="ECO:0007669"/>
    <property type="project" value="InterPro"/>
</dbReference>
<gene>
    <name evidence="2" type="ORF">PJIAN_127</name>
</gene>
<name>A0A170Y293_9BACT</name>
<proteinExistence type="predicted"/>
<keyword evidence="3" id="KW-1185">Reference proteome</keyword>
<dbReference type="InterPro" id="IPR010905">
    <property type="entry name" value="Glyco_hydro_88"/>
</dbReference>
<dbReference type="InterPro" id="IPR008928">
    <property type="entry name" value="6-hairpin_glycosidase_sf"/>
</dbReference>
<dbReference type="SUPFAM" id="SSF48208">
    <property type="entry name" value="Six-hairpin glycosidases"/>
    <property type="match status" value="1"/>
</dbReference>
<dbReference type="STRING" id="681398.PJIAN_127"/>
<dbReference type="GO" id="GO:0016787">
    <property type="term" value="F:hydrolase activity"/>
    <property type="evidence" value="ECO:0007669"/>
    <property type="project" value="UniProtKB-KW"/>
</dbReference>
<evidence type="ECO:0000256" key="1">
    <source>
        <dbReference type="ARBA" id="ARBA00022801"/>
    </source>
</evidence>
<reference evidence="3" key="1">
    <citation type="submission" date="2016-04" db="EMBL/GenBank/DDBJ databases">
        <title>Draft genome sequence of Paludibacter jiangxiensis strain NM7.</title>
        <authorList>
            <person name="Qiu Y."/>
            <person name="Matsuura N."/>
            <person name="Ohashi A."/>
            <person name="Tourlousse M.D."/>
            <person name="Sekiguchi Y."/>
        </authorList>
    </citation>
    <scope>NUCLEOTIDE SEQUENCE [LARGE SCALE GENOMIC DNA]</scope>
    <source>
        <strain evidence="3">NM7</strain>
    </source>
</reference>
<dbReference type="Gene3D" id="1.50.10.10">
    <property type="match status" value="1"/>
</dbReference>
<dbReference type="InterPro" id="IPR052043">
    <property type="entry name" value="PolySaccharide_Degr_Enz"/>
</dbReference>
<sequence>MPIYLIPDEHFVLFPFITKQKLNENLSIFAGLITQSIPHISTMKKLLLLTAVILFTVQTGWSQKWSVRFADSEMKRFPQAWQLDYGTRLYFGYTQGLGTLAFYKLWKATGDKKYYNYVYQWLDTIVNAQGKIHLYEPKTYNIDFINSGKTLMAMWKETKLPKFKIALDSLRGQMKTHPRTDEGVFFHKKIYQHQIWLDGLYMGDPFLAEYAVTFKEPALLDDAINQILIGAKRTYDAKTGLYYHAYDESRLQQWADKKTGHSPNFWGRSIGWFYMAVVDILDFVPKNHPKRAQLIAIAKGLADTLPKYQDKDGLWYQVVDQPTREGNYAEASASSMYMYAIAKAVNKGYIAPKYKAVALKAFNGITRKLIKTNADGTLSLTQCCAVAGLGGKPYRDGSYEYYIHEKIRDNDAKATGPFIMGCIELGK</sequence>
<dbReference type="AlphaFoldDB" id="A0A170Y293"/>
<organism evidence="2 3">
    <name type="scientific">Paludibacter jiangxiensis</name>
    <dbReference type="NCBI Taxonomy" id="681398"/>
    <lineage>
        <taxon>Bacteria</taxon>
        <taxon>Pseudomonadati</taxon>
        <taxon>Bacteroidota</taxon>
        <taxon>Bacteroidia</taxon>
        <taxon>Bacteroidales</taxon>
        <taxon>Paludibacteraceae</taxon>
        <taxon>Paludibacter</taxon>
    </lineage>
</organism>
<reference evidence="3" key="2">
    <citation type="journal article" date="2017" name="Genome Announc.">
        <title>Draft genome sequence of Paludibacter jiangxiensis NM7(T), a propionate-producing fermentative bacterium.</title>
        <authorList>
            <person name="Qiu Y.-L."/>
            <person name="Tourlousse D.M."/>
            <person name="Matsuura N."/>
            <person name="Ohashi A."/>
            <person name="Sekiguchi Y."/>
        </authorList>
    </citation>
    <scope>NUCLEOTIDE SEQUENCE [LARGE SCALE GENOMIC DNA]</scope>
    <source>
        <strain evidence="3">NM7</strain>
    </source>
</reference>
<accession>A0A170Y293</accession>
<dbReference type="Pfam" id="PF07470">
    <property type="entry name" value="Glyco_hydro_88"/>
    <property type="match status" value="1"/>
</dbReference>
<keyword evidence="1 2" id="KW-0378">Hydrolase</keyword>